<proteinExistence type="predicted"/>
<dbReference type="InterPro" id="IPR003838">
    <property type="entry name" value="ABC3_permease_C"/>
</dbReference>
<evidence type="ECO:0000256" key="3">
    <source>
        <dbReference type="ARBA" id="ARBA00022692"/>
    </source>
</evidence>
<reference evidence="8 9" key="1">
    <citation type="submission" date="2018-03" db="EMBL/GenBank/DDBJ databases">
        <title>Genomic Encyclopedia of Archaeal and Bacterial Type Strains, Phase II (KMG-II): from individual species to whole genera.</title>
        <authorList>
            <person name="Goeker M."/>
        </authorList>
    </citation>
    <scope>NUCLEOTIDE SEQUENCE [LARGE SCALE GENOMIC DNA]</scope>
    <source>
        <strain evidence="8 9">ATCC BAA-1496</strain>
    </source>
</reference>
<accession>A0A2T0UTV1</accession>
<evidence type="ECO:0000256" key="2">
    <source>
        <dbReference type="ARBA" id="ARBA00022475"/>
    </source>
</evidence>
<evidence type="ECO:0000259" key="7">
    <source>
        <dbReference type="Pfam" id="PF02687"/>
    </source>
</evidence>
<comment type="subcellular location">
    <subcellularLocation>
        <location evidence="1">Cell membrane</location>
        <topology evidence="1">Multi-pass membrane protein</topology>
    </subcellularLocation>
</comment>
<dbReference type="GO" id="GO:0005886">
    <property type="term" value="C:plasma membrane"/>
    <property type="evidence" value="ECO:0007669"/>
    <property type="project" value="UniProtKB-SubCell"/>
</dbReference>
<keyword evidence="3 6" id="KW-0812">Transmembrane</keyword>
<keyword evidence="4 6" id="KW-1133">Transmembrane helix</keyword>
<feature type="domain" description="ABC3 transporter permease C-terminal" evidence="7">
    <location>
        <begin position="520"/>
        <end position="652"/>
    </location>
</feature>
<dbReference type="OrthoDB" id="4840824at2"/>
<keyword evidence="5 6" id="KW-0472">Membrane</keyword>
<protein>
    <submittedName>
        <fullName evidence="8">FtsX-like permease family protein</fullName>
    </submittedName>
</protein>
<gene>
    <name evidence="8" type="ORF">BCF74_10636</name>
</gene>
<feature type="transmembrane region" description="Helical" evidence="6">
    <location>
        <begin position="516"/>
        <end position="540"/>
    </location>
</feature>
<evidence type="ECO:0000313" key="8">
    <source>
        <dbReference type="EMBL" id="PRY61288.1"/>
    </source>
</evidence>
<evidence type="ECO:0000256" key="4">
    <source>
        <dbReference type="ARBA" id="ARBA00022989"/>
    </source>
</evidence>
<keyword evidence="2" id="KW-1003">Cell membrane</keyword>
<evidence type="ECO:0000256" key="5">
    <source>
        <dbReference type="ARBA" id="ARBA00023136"/>
    </source>
</evidence>
<dbReference type="Proteomes" id="UP000237822">
    <property type="component" value="Unassembled WGS sequence"/>
</dbReference>
<dbReference type="EMBL" id="PVTI01000006">
    <property type="protein sequence ID" value="PRY61288.1"/>
    <property type="molecule type" value="Genomic_DNA"/>
</dbReference>
<keyword evidence="9" id="KW-1185">Reference proteome</keyword>
<organism evidence="8 9">
    <name type="scientific">Knoellia remsis</name>
    <dbReference type="NCBI Taxonomy" id="407159"/>
    <lineage>
        <taxon>Bacteria</taxon>
        <taxon>Bacillati</taxon>
        <taxon>Actinomycetota</taxon>
        <taxon>Actinomycetes</taxon>
        <taxon>Micrococcales</taxon>
        <taxon>Intrasporangiaceae</taxon>
        <taxon>Knoellia</taxon>
    </lineage>
</organism>
<feature type="transmembrane region" description="Helical" evidence="6">
    <location>
        <begin position="20"/>
        <end position="43"/>
    </location>
</feature>
<dbReference type="AlphaFoldDB" id="A0A2T0UTV1"/>
<sequence>MIGFRDSITLAHTKIRSKRIRMLITTIVSGLLFGIIGGGVLLFDGTSASVDRFADENLGGRYLVQGTPTIPADQAFPNPEDPALLKTITAEHAAYLEERKAAAKKYDIDDYDPKDEVPAVVDNPYGDPSIPAGQRKMVNQESVVWKRHLAEVYEKASANAKATPEAFATAARADGATETYQPKPLRSLALTFLKDGREDLTKVVTPEEQQAQMENGPPSSIESSELTLLDDELVSAFVTDPSTRGTPKGIPVLVPVDDVVATLGAQLGLSKRPKDSAAQIDWFREVKEKSNGVTFTECYRNAAENTRVEEARQQAAEIAANAKKPGWTKPSRILALPTTPCGEVTVASDTRSAREKKADANREAFEAQFEPKEAPRAELLTFQVVGVLPSDQSSMSGLEAVIGGIVGTRFGYGSIVPAGLLEAVPAALRGGDLLTKPPVTTTPDQMMFGPYGPDAAFIASFPTVEQAKTFLRSQACPGMDSFAGDVYYECGKAFSVGTYGSNYLVVDDIARQGRPFLIGILAVLFGIATIIIWAMMGRVIADSRRETAVFRAIGAKRSDIIGVYLLYSLWVALRIALFAALLAAAIAVAIEYLYAERATRAAQLAYGVFDGDARFHFLGVPGPVFWAILGGIMLMALVAITPPLLRNIRRNPIRDMRDE</sequence>
<evidence type="ECO:0000313" key="9">
    <source>
        <dbReference type="Proteomes" id="UP000237822"/>
    </source>
</evidence>
<name>A0A2T0UTV1_9MICO</name>
<dbReference type="Pfam" id="PF02687">
    <property type="entry name" value="FtsX"/>
    <property type="match status" value="1"/>
</dbReference>
<feature type="transmembrane region" description="Helical" evidence="6">
    <location>
        <begin position="624"/>
        <end position="645"/>
    </location>
</feature>
<evidence type="ECO:0000256" key="1">
    <source>
        <dbReference type="ARBA" id="ARBA00004651"/>
    </source>
</evidence>
<feature type="transmembrane region" description="Helical" evidence="6">
    <location>
        <begin position="561"/>
        <end position="590"/>
    </location>
</feature>
<evidence type="ECO:0000256" key="6">
    <source>
        <dbReference type="SAM" id="Phobius"/>
    </source>
</evidence>
<comment type="caution">
    <text evidence="8">The sequence shown here is derived from an EMBL/GenBank/DDBJ whole genome shotgun (WGS) entry which is preliminary data.</text>
</comment>
<dbReference type="RefSeq" id="WP_106296897.1">
    <property type="nucleotide sequence ID" value="NZ_PVTI01000006.1"/>
</dbReference>